<dbReference type="AlphaFoldDB" id="A0AAN6MFQ1"/>
<comment type="caution">
    <text evidence="1">The sequence shown here is derived from an EMBL/GenBank/DDBJ whole genome shotgun (WGS) entry which is preliminary data.</text>
</comment>
<dbReference type="InterPro" id="IPR038883">
    <property type="entry name" value="AN11006-like"/>
</dbReference>
<dbReference type="EMBL" id="MU855832">
    <property type="protein sequence ID" value="KAK3899108.1"/>
    <property type="molecule type" value="Genomic_DNA"/>
</dbReference>
<accession>A0AAN6MFQ1</accession>
<protein>
    <recommendedName>
        <fullName evidence="3">F-box domain-containing protein</fullName>
    </recommendedName>
</protein>
<gene>
    <name evidence="1" type="ORF">C8A05DRAFT_18410</name>
</gene>
<dbReference type="Proteomes" id="UP001303889">
    <property type="component" value="Unassembled WGS sequence"/>
</dbReference>
<reference evidence="1" key="2">
    <citation type="submission" date="2023-05" db="EMBL/GenBank/DDBJ databases">
        <authorList>
            <consortium name="Lawrence Berkeley National Laboratory"/>
            <person name="Steindorff A."/>
            <person name="Hensen N."/>
            <person name="Bonometti L."/>
            <person name="Westerberg I."/>
            <person name="Brannstrom I.O."/>
            <person name="Guillou S."/>
            <person name="Cros-Aarteil S."/>
            <person name="Calhoun S."/>
            <person name="Haridas S."/>
            <person name="Kuo A."/>
            <person name="Mondo S."/>
            <person name="Pangilinan J."/>
            <person name="Riley R."/>
            <person name="Labutti K."/>
            <person name="Andreopoulos B."/>
            <person name="Lipzen A."/>
            <person name="Chen C."/>
            <person name="Yanf M."/>
            <person name="Daum C."/>
            <person name="Ng V."/>
            <person name="Clum A."/>
            <person name="Ohm R."/>
            <person name="Martin F."/>
            <person name="Silar P."/>
            <person name="Natvig D."/>
            <person name="Lalanne C."/>
            <person name="Gautier V."/>
            <person name="Ament-Velasquez S.L."/>
            <person name="Kruys A."/>
            <person name="Hutchinson M.I."/>
            <person name="Powell A.J."/>
            <person name="Barry K."/>
            <person name="Miller A.N."/>
            <person name="Grigoriev I.V."/>
            <person name="Debuchy R."/>
            <person name="Gladieux P."/>
            <person name="Thoren M.H."/>
            <person name="Johannesson H."/>
        </authorList>
    </citation>
    <scope>NUCLEOTIDE SEQUENCE</scope>
    <source>
        <strain evidence="1">CBS 103.79</strain>
    </source>
</reference>
<evidence type="ECO:0000313" key="1">
    <source>
        <dbReference type="EMBL" id="KAK3899108.1"/>
    </source>
</evidence>
<dbReference type="PANTHER" id="PTHR42085">
    <property type="entry name" value="F-BOX DOMAIN-CONTAINING PROTEIN"/>
    <property type="match status" value="1"/>
</dbReference>
<dbReference type="PANTHER" id="PTHR42085:SF1">
    <property type="entry name" value="F-BOX DOMAIN-CONTAINING PROTEIN"/>
    <property type="match status" value="1"/>
</dbReference>
<organism evidence="1 2">
    <name type="scientific">Staphylotrichum tortipilum</name>
    <dbReference type="NCBI Taxonomy" id="2831512"/>
    <lineage>
        <taxon>Eukaryota</taxon>
        <taxon>Fungi</taxon>
        <taxon>Dikarya</taxon>
        <taxon>Ascomycota</taxon>
        <taxon>Pezizomycotina</taxon>
        <taxon>Sordariomycetes</taxon>
        <taxon>Sordariomycetidae</taxon>
        <taxon>Sordariales</taxon>
        <taxon>Chaetomiaceae</taxon>
        <taxon>Staphylotrichum</taxon>
    </lineage>
</organism>
<proteinExistence type="predicted"/>
<name>A0AAN6MFQ1_9PEZI</name>
<reference evidence="1" key="1">
    <citation type="journal article" date="2023" name="Mol. Phylogenet. Evol.">
        <title>Genome-scale phylogeny and comparative genomics of the fungal order Sordariales.</title>
        <authorList>
            <person name="Hensen N."/>
            <person name="Bonometti L."/>
            <person name="Westerberg I."/>
            <person name="Brannstrom I.O."/>
            <person name="Guillou S."/>
            <person name="Cros-Aarteil S."/>
            <person name="Calhoun S."/>
            <person name="Haridas S."/>
            <person name="Kuo A."/>
            <person name="Mondo S."/>
            <person name="Pangilinan J."/>
            <person name="Riley R."/>
            <person name="LaButti K."/>
            <person name="Andreopoulos B."/>
            <person name="Lipzen A."/>
            <person name="Chen C."/>
            <person name="Yan M."/>
            <person name="Daum C."/>
            <person name="Ng V."/>
            <person name="Clum A."/>
            <person name="Steindorff A."/>
            <person name="Ohm R.A."/>
            <person name="Martin F."/>
            <person name="Silar P."/>
            <person name="Natvig D.O."/>
            <person name="Lalanne C."/>
            <person name="Gautier V."/>
            <person name="Ament-Velasquez S.L."/>
            <person name="Kruys A."/>
            <person name="Hutchinson M.I."/>
            <person name="Powell A.J."/>
            <person name="Barry K."/>
            <person name="Miller A.N."/>
            <person name="Grigoriev I.V."/>
            <person name="Debuchy R."/>
            <person name="Gladieux P."/>
            <person name="Hiltunen Thoren M."/>
            <person name="Johannesson H."/>
        </authorList>
    </citation>
    <scope>NUCLEOTIDE SEQUENCE</scope>
    <source>
        <strain evidence="1">CBS 103.79</strain>
    </source>
</reference>
<sequence>MSGNPASNGVDVPAPLLRIPPRLRHHIYLFLGPESSNTPPITFYLQRRDHLLGDTAKTGPGQAESSPHAFRGLLLSCQVLYAETVALLYSTNHFVIHYNGLGSLAPLHALTATALSFLSSLKIVLNEASCHTRVEGYVNMDCCTPPAECHLHWSFSSHTHQRPLLASTPASERKARSNNLLEAAQALLSEWHAAACHLSSSITPGNLALGLVCDIDPRHEHAIRLAASVVAPLRLLPLLKGCHVRLAKTPDPQLSQLAQQSALEARGQVSLPRPKSADATAFLTLPRELRLRILELTDLITPTKEVWWCRQDARYAWSDLLADYLCHNSNFDPHCFSECWYRAFYLYRAGLPGMPFGCFCRRRHTAASTTCSCWLPPTPMFLVCRVICRDAQLVFFSANRFIIHDLSLVPWAPNGHSFEPAFTDQDAKVRARSKYPFQRLAASHFLREAVPAHCVGYLRFVDLVFPPYFAATWPQYEHPAMQDWRETVRWLQERMNGPVLTLRVVAVEFGVPGPGQDPEFITVAEGDAIDKGYMTILHPLAQLAKGPNYLGRFYADLKFPWHWTDSAMPWLERGRWAEVGRRGVKKRAERLVLGDRYNSQYANGTDEPEISLWQHVFNEQSWIRRPLPSAFSR</sequence>
<evidence type="ECO:0000313" key="2">
    <source>
        <dbReference type="Proteomes" id="UP001303889"/>
    </source>
</evidence>
<evidence type="ECO:0008006" key="3">
    <source>
        <dbReference type="Google" id="ProtNLM"/>
    </source>
</evidence>
<keyword evidence="2" id="KW-1185">Reference proteome</keyword>